<dbReference type="Proteomes" id="UP000028252">
    <property type="component" value="Unassembled WGS sequence"/>
</dbReference>
<evidence type="ECO:0000256" key="6">
    <source>
        <dbReference type="ARBA" id="ARBA00022190"/>
    </source>
</evidence>
<keyword evidence="7" id="KW-0479">Metal-binding</keyword>
<keyword evidence="12 15" id="KW-0408">Iron</keyword>
<dbReference type="EMBL" id="JMQN01000011">
    <property type="protein sequence ID" value="KEA65319.1"/>
    <property type="molecule type" value="Genomic_DNA"/>
</dbReference>
<sequence>MKKGVMRPGHVQLRVMDMDEAVAHYRDLMGLIEVDKDAQGRVYLKGWTEVDKFSVVLRESDTPGMDFMAFKVLNESVLESLHGELVEFGLDVEQIPAGELSGCGRRIRFVAPTGHSFELFAEKEQPGRYGIGNHNPEAWPRDLRGMKAQRFDHCLLYGDDLDETYRLFRDVLGFDLCEQVVDPEGTRVAQFLTCSMKAHDVAFIKHPEKGRFHHASFFLETWEDVLRAGDLISMTDTSIDIGPTRHGITHGQTIYFFDPSGNRNEVFCGGDVFYPDHEPITWDAEKLGKAIFYHDRQLNERFLTVLT</sequence>
<comment type="similarity">
    <text evidence="3 15">Belongs to the extradiol ring-cleavage dioxygenase family.</text>
</comment>
<evidence type="ECO:0000256" key="9">
    <source>
        <dbReference type="ARBA" id="ARBA00022797"/>
    </source>
</evidence>
<dbReference type="CDD" id="cd07243">
    <property type="entry name" value="2_3_CTD_C"/>
    <property type="match status" value="1"/>
</dbReference>
<dbReference type="InterPro" id="IPR017624">
    <property type="entry name" value="Catechol_2-3_dOase"/>
</dbReference>
<keyword evidence="8" id="KW-0677">Repeat</keyword>
<evidence type="ECO:0000256" key="11">
    <source>
        <dbReference type="ARBA" id="ARBA00023002"/>
    </source>
</evidence>
<dbReference type="Pfam" id="PF00903">
    <property type="entry name" value="Glyoxalase"/>
    <property type="match status" value="1"/>
</dbReference>
<evidence type="ECO:0000256" key="3">
    <source>
        <dbReference type="ARBA" id="ARBA00008784"/>
    </source>
</evidence>
<feature type="domain" description="VOC" evidence="16">
    <location>
        <begin position="150"/>
        <end position="269"/>
    </location>
</feature>
<dbReference type="NCBIfam" id="TIGR03211">
    <property type="entry name" value="catechol_2_3"/>
    <property type="match status" value="1"/>
</dbReference>
<dbReference type="InterPro" id="IPR054560">
    <property type="entry name" value="XylE-like_N"/>
</dbReference>
<feature type="domain" description="VOC" evidence="16">
    <location>
        <begin position="7"/>
        <end position="122"/>
    </location>
</feature>
<evidence type="ECO:0000313" key="17">
    <source>
        <dbReference type="EMBL" id="KEA65319.1"/>
    </source>
</evidence>
<dbReference type="PROSITE" id="PS51819">
    <property type="entry name" value="VOC"/>
    <property type="match status" value="2"/>
</dbReference>
<evidence type="ECO:0000256" key="5">
    <source>
        <dbReference type="ARBA" id="ARBA00013117"/>
    </source>
</evidence>
<dbReference type="InterPro" id="IPR037523">
    <property type="entry name" value="VOC_core"/>
</dbReference>
<name>A0A081G3G4_9GAMM</name>
<protein>
    <recommendedName>
        <fullName evidence="6">Metapyrocatechase</fullName>
        <ecNumber evidence="5">1.13.11.2</ecNumber>
    </recommendedName>
    <alternativeName>
        <fullName evidence="14">CatO2ase</fullName>
    </alternativeName>
    <alternativeName>
        <fullName evidence="13">Catechol 2,3-dioxygenase</fullName>
    </alternativeName>
</protein>
<dbReference type="RefSeq" id="WP_036182733.1">
    <property type="nucleotide sequence ID" value="NZ_JMQN01000011.1"/>
</dbReference>
<evidence type="ECO:0000313" key="18">
    <source>
        <dbReference type="Proteomes" id="UP000028252"/>
    </source>
</evidence>
<keyword evidence="10 15" id="KW-0223">Dioxygenase</keyword>
<evidence type="ECO:0000256" key="12">
    <source>
        <dbReference type="ARBA" id="ARBA00023004"/>
    </source>
</evidence>
<proteinExistence type="inferred from homology"/>
<comment type="catalytic activity">
    <reaction evidence="1">
        <text>catechol + O2 = (2Z,4E)-2-hydroxy-6-oxohexa-2,4-dienoate + H(+)</text>
        <dbReference type="Rhea" id="RHEA:17337"/>
        <dbReference type="ChEBI" id="CHEBI:15378"/>
        <dbReference type="ChEBI" id="CHEBI:15379"/>
        <dbReference type="ChEBI" id="CHEBI:18135"/>
        <dbReference type="ChEBI" id="CHEBI:71198"/>
        <dbReference type="EC" id="1.13.11.2"/>
    </reaction>
</comment>
<dbReference type="AlphaFoldDB" id="A0A081G3G4"/>
<evidence type="ECO:0000256" key="4">
    <source>
        <dbReference type="ARBA" id="ARBA00011881"/>
    </source>
</evidence>
<keyword evidence="9 15" id="KW-0058">Aromatic hydrocarbons catabolism</keyword>
<evidence type="ECO:0000256" key="2">
    <source>
        <dbReference type="ARBA" id="ARBA00001954"/>
    </source>
</evidence>
<dbReference type="InterPro" id="IPR029068">
    <property type="entry name" value="Glyas_Bleomycin-R_OHBP_Dase"/>
</dbReference>
<comment type="subunit">
    <text evidence="4">Homotetramer.</text>
</comment>
<evidence type="ECO:0000256" key="7">
    <source>
        <dbReference type="ARBA" id="ARBA00022723"/>
    </source>
</evidence>
<comment type="caution">
    <text evidence="17">The sequence shown here is derived from an EMBL/GenBank/DDBJ whole genome shotgun (WGS) entry which is preliminary data.</text>
</comment>
<dbReference type="InterPro" id="IPR004360">
    <property type="entry name" value="Glyas_Fos-R_dOase_dom"/>
</dbReference>
<dbReference type="PROSITE" id="PS00082">
    <property type="entry name" value="EXTRADIOL_DIOXYGENAS"/>
    <property type="match status" value="1"/>
</dbReference>
<dbReference type="STRING" id="1232683.ADIMK_0276"/>
<dbReference type="eggNOG" id="COG0346">
    <property type="taxonomic scope" value="Bacteria"/>
</dbReference>
<keyword evidence="18" id="KW-1185">Reference proteome</keyword>
<dbReference type="Gene3D" id="3.10.180.10">
    <property type="entry name" value="2,3-Dihydroxybiphenyl 1,2-Dioxygenase, domain 1"/>
    <property type="match status" value="2"/>
</dbReference>
<dbReference type="GO" id="GO:0008198">
    <property type="term" value="F:ferrous iron binding"/>
    <property type="evidence" value="ECO:0007669"/>
    <property type="project" value="InterPro"/>
</dbReference>
<dbReference type="EC" id="1.13.11.2" evidence="5"/>
<gene>
    <name evidence="17" type="ORF">ADIMK_0276</name>
</gene>
<reference evidence="17 18" key="1">
    <citation type="submission" date="2014-04" db="EMBL/GenBank/DDBJ databases">
        <title>Marinobacterium kochiensis sp. nov., isolated from sediment sample collected from Kochi backwaters in Kerala, India.</title>
        <authorList>
            <person name="Singh A."/>
            <person name="Pinnaka A.K."/>
        </authorList>
    </citation>
    <scope>NUCLEOTIDE SEQUENCE [LARGE SCALE GENOMIC DNA]</scope>
    <source>
        <strain evidence="17 18">AK27</strain>
    </source>
</reference>
<evidence type="ECO:0000256" key="10">
    <source>
        <dbReference type="ARBA" id="ARBA00022964"/>
    </source>
</evidence>
<dbReference type="GO" id="GO:0018577">
    <property type="term" value="F:catechol 2,3-dioxygenase activity"/>
    <property type="evidence" value="ECO:0007669"/>
    <property type="project" value="UniProtKB-EC"/>
</dbReference>
<evidence type="ECO:0000256" key="13">
    <source>
        <dbReference type="ARBA" id="ARBA00030369"/>
    </source>
</evidence>
<dbReference type="OrthoDB" id="9804944at2"/>
<evidence type="ECO:0000256" key="14">
    <source>
        <dbReference type="ARBA" id="ARBA00031146"/>
    </source>
</evidence>
<accession>A0A081G3G4</accession>
<comment type="cofactor">
    <cofactor evidence="2 15">
        <name>Fe(2+)</name>
        <dbReference type="ChEBI" id="CHEBI:29033"/>
    </cofactor>
</comment>
<evidence type="ECO:0000256" key="8">
    <source>
        <dbReference type="ARBA" id="ARBA00022737"/>
    </source>
</evidence>
<organism evidence="17 18">
    <name type="scientific">Marinobacterium lacunae</name>
    <dbReference type="NCBI Taxonomy" id="1232683"/>
    <lineage>
        <taxon>Bacteria</taxon>
        <taxon>Pseudomonadati</taxon>
        <taxon>Pseudomonadota</taxon>
        <taxon>Gammaproteobacteria</taxon>
        <taxon>Oceanospirillales</taxon>
        <taxon>Oceanospirillaceae</taxon>
        <taxon>Marinobacterium</taxon>
    </lineage>
</organism>
<evidence type="ECO:0000256" key="15">
    <source>
        <dbReference type="RuleBase" id="RU000683"/>
    </source>
</evidence>
<dbReference type="PATRIC" id="fig|1232683.4.peg.271"/>
<dbReference type="InterPro" id="IPR000486">
    <property type="entry name" value="Xdiol_ring_cleave_dOase_1/2"/>
</dbReference>
<dbReference type="Pfam" id="PF22247">
    <property type="entry name" value="Diox-like_N"/>
    <property type="match status" value="1"/>
</dbReference>
<keyword evidence="11 15" id="KW-0560">Oxidoreductase</keyword>
<dbReference type="SUPFAM" id="SSF54593">
    <property type="entry name" value="Glyoxalase/Bleomycin resistance protein/Dihydroxybiphenyl dioxygenase"/>
    <property type="match status" value="1"/>
</dbReference>
<evidence type="ECO:0000256" key="1">
    <source>
        <dbReference type="ARBA" id="ARBA00000163"/>
    </source>
</evidence>
<evidence type="ECO:0000259" key="16">
    <source>
        <dbReference type="PROSITE" id="PS51819"/>
    </source>
</evidence>